<dbReference type="EMBL" id="JH159151">
    <property type="protein sequence ID" value="EGZ28726.1"/>
    <property type="molecule type" value="Genomic_DNA"/>
</dbReference>
<evidence type="ECO:0000256" key="5">
    <source>
        <dbReference type="ARBA" id="ARBA00022679"/>
    </source>
</evidence>
<evidence type="ECO:0000256" key="14">
    <source>
        <dbReference type="RuleBase" id="RU365038"/>
    </source>
</evidence>
<comment type="similarity">
    <text evidence="4 14">Belongs to the BRE1 family.</text>
</comment>
<keyword evidence="8 14" id="KW-0833">Ubl conjugation pathway</keyword>
<evidence type="ECO:0000256" key="12">
    <source>
        <dbReference type="ARBA" id="ARBA00023242"/>
    </source>
</evidence>
<dbReference type="GO" id="GO:0061630">
    <property type="term" value="F:ubiquitin protein ligase activity"/>
    <property type="evidence" value="ECO:0007669"/>
    <property type="project" value="UniProtKB-EC"/>
</dbReference>
<dbReference type="GO" id="GO:0006325">
    <property type="term" value="P:chromatin organization"/>
    <property type="evidence" value="ECO:0007669"/>
    <property type="project" value="UniProtKB-KW"/>
</dbReference>
<accession>G4YGB4</accession>
<keyword evidence="5 14" id="KW-0808">Transferase</keyword>
<gene>
    <name evidence="18" type="ORF">PHYSODRAFT_322360</name>
</gene>
<feature type="region of interest" description="Disordered" evidence="16">
    <location>
        <begin position="447"/>
        <end position="477"/>
    </location>
</feature>
<dbReference type="InParanoid" id="G4YGB4"/>
<keyword evidence="10 14" id="KW-0156">Chromatin regulator</keyword>
<protein>
    <recommendedName>
        <fullName evidence="14">E3 ubiquitin protein ligase</fullName>
        <ecNumber evidence="14">2.3.2.27</ecNumber>
    </recommendedName>
</protein>
<evidence type="ECO:0000256" key="3">
    <source>
        <dbReference type="ARBA" id="ARBA00004906"/>
    </source>
</evidence>
<evidence type="ECO:0000256" key="15">
    <source>
        <dbReference type="SAM" id="Coils"/>
    </source>
</evidence>
<feature type="compositionally biased region" description="Basic and acidic residues" evidence="16">
    <location>
        <begin position="271"/>
        <end position="289"/>
    </location>
</feature>
<evidence type="ECO:0000256" key="8">
    <source>
        <dbReference type="ARBA" id="ARBA00022786"/>
    </source>
</evidence>
<evidence type="ECO:0000313" key="19">
    <source>
        <dbReference type="Proteomes" id="UP000002640"/>
    </source>
</evidence>
<evidence type="ECO:0000256" key="13">
    <source>
        <dbReference type="PROSITE-ProRule" id="PRU00175"/>
    </source>
</evidence>
<evidence type="ECO:0000256" key="9">
    <source>
        <dbReference type="ARBA" id="ARBA00022833"/>
    </source>
</evidence>
<dbReference type="Proteomes" id="UP000002640">
    <property type="component" value="Unassembled WGS sequence"/>
</dbReference>
<dbReference type="PROSITE" id="PS00518">
    <property type="entry name" value="ZF_RING_1"/>
    <property type="match status" value="1"/>
</dbReference>
<feature type="coiled-coil region" evidence="15">
    <location>
        <begin position="44"/>
        <end position="71"/>
    </location>
</feature>
<dbReference type="OMA" id="ERHRACR"/>
<comment type="subcellular location">
    <subcellularLocation>
        <location evidence="2 14">Nucleus</location>
    </subcellularLocation>
</comment>
<dbReference type="PANTHER" id="PTHR23163:SF0">
    <property type="entry name" value="E3 UBIQUITIN-PROTEIN LIGASE BRE1"/>
    <property type="match status" value="1"/>
</dbReference>
<dbReference type="GO" id="GO:0008270">
    <property type="term" value="F:zinc ion binding"/>
    <property type="evidence" value="ECO:0007669"/>
    <property type="project" value="UniProtKB-KW"/>
</dbReference>
<dbReference type="SUPFAM" id="SSF57850">
    <property type="entry name" value="RING/U-box"/>
    <property type="match status" value="1"/>
</dbReference>
<evidence type="ECO:0000256" key="11">
    <source>
        <dbReference type="ARBA" id="ARBA00023054"/>
    </source>
</evidence>
<dbReference type="GeneID" id="20644777"/>
<evidence type="ECO:0000256" key="16">
    <source>
        <dbReference type="SAM" id="MobiDB-lite"/>
    </source>
</evidence>
<evidence type="ECO:0000256" key="2">
    <source>
        <dbReference type="ARBA" id="ARBA00004123"/>
    </source>
</evidence>
<dbReference type="AlphaFoldDB" id="G4YGB4"/>
<dbReference type="UniPathway" id="UPA00143"/>
<dbReference type="KEGG" id="psoj:PHYSODRAFT_322360"/>
<feature type="region of interest" description="Disordered" evidence="16">
    <location>
        <begin position="1"/>
        <end position="42"/>
    </location>
</feature>
<keyword evidence="9 14" id="KW-0862">Zinc</keyword>
<dbReference type="Gene3D" id="3.30.40.10">
    <property type="entry name" value="Zinc/RING finger domain, C3HC4 (zinc finger)"/>
    <property type="match status" value="1"/>
</dbReference>
<evidence type="ECO:0000256" key="4">
    <source>
        <dbReference type="ARBA" id="ARBA00005555"/>
    </source>
</evidence>
<dbReference type="Pfam" id="PF13923">
    <property type="entry name" value="zf-C3HC4_2"/>
    <property type="match status" value="1"/>
</dbReference>
<comment type="catalytic activity">
    <reaction evidence="1 14">
        <text>S-ubiquitinyl-[E2 ubiquitin-conjugating enzyme]-L-cysteine + [acceptor protein]-L-lysine = [E2 ubiquitin-conjugating enzyme]-L-cysteine + N(6)-ubiquitinyl-[acceptor protein]-L-lysine.</text>
        <dbReference type="EC" id="2.3.2.27"/>
    </reaction>
</comment>
<feature type="compositionally biased region" description="Basic and acidic residues" evidence="16">
    <location>
        <begin position="447"/>
        <end position="471"/>
    </location>
</feature>
<keyword evidence="11 14" id="KW-0175">Coiled coil</keyword>
<organism evidence="18 19">
    <name type="scientific">Phytophthora sojae (strain P6497)</name>
    <name type="common">Soybean stem and root rot agent</name>
    <name type="synonym">Phytophthora megasperma f. sp. glycines</name>
    <dbReference type="NCBI Taxonomy" id="1094619"/>
    <lineage>
        <taxon>Eukaryota</taxon>
        <taxon>Sar</taxon>
        <taxon>Stramenopiles</taxon>
        <taxon>Oomycota</taxon>
        <taxon>Peronosporomycetes</taxon>
        <taxon>Peronosporales</taxon>
        <taxon>Peronosporaceae</taxon>
        <taxon>Phytophthora</taxon>
    </lineage>
</organism>
<dbReference type="InterPro" id="IPR013083">
    <property type="entry name" value="Znf_RING/FYVE/PHD"/>
</dbReference>
<dbReference type="CDD" id="cd16499">
    <property type="entry name" value="RING-HC_Bre1-like"/>
    <property type="match status" value="1"/>
</dbReference>
<feature type="coiled-coil region" evidence="15">
    <location>
        <begin position="643"/>
        <end position="684"/>
    </location>
</feature>
<dbReference type="STRING" id="1094619.G4YGB4"/>
<keyword evidence="7 13" id="KW-0863">Zinc-finger</keyword>
<feature type="coiled-coil region" evidence="15">
    <location>
        <begin position="215"/>
        <end position="242"/>
    </location>
</feature>
<dbReference type="GO" id="GO:0005634">
    <property type="term" value="C:nucleus"/>
    <property type="evidence" value="ECO:0007669"/>
    <property type="project" value="UniProtKB-SubCell"/>
</dbReference>
<keyword evidence="6 14" id="KW-0479">Metal-binding</keyword>
<dbReference type="PROSITE" id="PS50089">
    <property type="entry name" value="ZF_RING_2"/>
    <property type="match status" value="1"/>
</dbReference>
<dbReference type="GO" id="GO:0016567">
    <property type="term" value="P:protein ubiquitination"/>
    <property type="evidence" value="ECO:0007669"/>
    <property type="project" value="UniProtKB-UniRule"/>
</dbReference>
<feature type="region of interest" description="Disordered" evidence="16">
    <location>
        <begin position="264"/>
        <end position="299"/>
    </location>
</feature>
<comment type="pathway">
    <text evidence="3 14">Protein modification; protein ubiquitination.</text>
</comment>
<evidence type="ECO:0000256" key="7">
    <source>
        <dbReference type="ARBA" id="ARBA00022771"/>
    </source>
</evidence>
<keyword evidence="19" id="KW-1185">Reference proteome</keyword>
<evidence type="ECO:0000256" key="6">
    <source>
        <dbReference type="ARBA" id="ARBA00022723"/>
    </source>
</evidence>
<dbReference type="InterPro" id="IPR001841">
    <property type="entry name" value="Znf_RING"/>
</dbReference>
<dbReference type="InterPro" id="IPR013956">
    <property type="entry name" value="E3_ubiquit_lig_Bre1"/>
</dbReference>
<feature type="domain" description="RING-type" evidence="17">
    <location>
        <begin position="758"/>
        <end position="797"/>
    </location>
</feature>
<name>G4YGB4_PHYSP</name>
<evidence type="ECO:0000313" key="18">
    <source>
        <dbReference type="EMBL" id="EGZ28726.1"/>
    </source>
</evidence>
<dbReference type="RefSeq" id="XP_009516001.1">
    <property type="nucleotide sequence ID" value="XM_009517706.1"/>
</dbReference>
<dbReference type="EC" id="2.3.2.27" evidence="14"/>
<reference evidence="18 19" key="1">
    <citation type="journal article" date="2006" name="Science">
        <title>Phytophthora genome sequences uncover evolutionary origins and mechanisms of pathogenesis.</title>
        <authorList>
            <person name="Tyler B.M."/>
            <person name="Tripathy S."/>
            <person name="Zhang X."/>
            <person name="Dehal P."/>
            <person name="Jiang R.H."/>
            <person name="Aerts A."/>
            <person name="Arredondo F.D."/>
            <person name="Baxter L."/>
            <person name="Bensasson D."/>
            <person name="Beynon J.L."/>
            <person name="Chapman J."/>
            <person name="Damasceno C.M."/>
            <person name="Dorrance A.E."/>
            <person name="Dou D."/>
            <person name="Dickerman A.W."/>
            <person name="Dubchak I.L."/>
            <person name="Garbelotto M."/>
            <person name="Gijzen M."/>
            <person name="Gordon S.G."/>
            <person name="Govers F."/>
            <person name="Grunwald N.J."/>
            <person name="Huang W."/>
            <person name="Ivors K.L."/>
            <person name="Jones R.W."/>
            <person name="Kamoun S."/>
            <person name="Krampis K."/>
            <person name="Lamour K.H."/>
            <person name="Lee M.K."/>
            <person name="McDonald W.H."/>
            <person name="Medina M."/>
            <person name="Meijer H.J."/>
            <person name="Nordberg E.K."/>
            <person name="Maclean D.J."/>
            <person name="Ospina-Giraldo M.D."/>
            <person name="Morris P.F."/>
            <person name="Phuntumart V."/>
            <person name="Putnam N.H."/>
            <person name="Rash S."/>
            <person name="Rose J.K."/>
            <person name="Sakihama Y."/>
            <person name="Salamov A.A."/>
            <person name="Savidor A."/>
            <person name="Scheuring C.F."/>
            <person name="Smith B.M."/>
            <person name="Sobral B.W."/>
            <person name="Terry A."/>
            <person name="Torto-Alalibo T.A."/>
            <person name="Win J."/>
            <person name="Xu Z."/>
            <person name="Zhang H."/>
            <person name="Grigoriev I.V."/>
            <person name="Rokhsar D.S."/>
            <person name="Boore J.L."/>
        </authorList>
    </citation>
    <scope>NUCLEOTIDE SEQUENCE [LARGE SCALE GENOMIC DNA]</scope>
    <source>
        <strain evidence="18 19">P6497</strain>
    </source>
</reference>
<dbReference type="GO" id="GO:0033503">
    <property type="term" value="C:HULC complex"/>
    <property type="evidence" value="ECO:0007669"/>
    <property type="project" value="TreeGrafter"/>
</dbReference>
<dbReference type="InterPro" id="IPR017907">
    <property type="entry name" value="Znf_RING_CS"/>
</dbReference>
<keyword evidence="12 14" id="KW-0539">Nucleus</keyword>
<evidence type="ECO:0000256" key="10">
    <source>
        <dbReference type="ARBA" id="ARBA00022853"/>
    </source>
</evidence>
<evidence type="ECO:0000259" key="17">
    <source>
        <dbReference type="PROSITE" id="PS50089"/>
    </source>
</evidence>
<dbReference type="SMART" id="SM00184">
    <property type="entry name" value="RING"/>
    <property type="match status" value="1"/>
</dbReference>
<dbReference type="SMR" id="G4YGB4"/>
<evidence type="ECO:0000256" key="1">
    <source>
        <dbReference type="ARBA" id="ARBA00000900"/>
    </source>
</evidence>
<proteinExistence type="inferred from homology"/>
<dbReference type="PANTHER" id="PTHR23163">
    <property type="entry name" value="RING FINGER PROTEIN-RELATED"/>
    <property type="match status" value="1"/>
</dbReference>
<sequence>MADTAAQNGVGHRKRREALPQGASAAKKIKLEDPEPPEANPNTIEAVREKNKALEIDMKEKNRRIAYLTKKCEALYRSRGVTGASFRCLRRQWLQLQDELLAATKTVDPSAVSDEASTEAWQAALDAVDGFGQVRVRAEELKLNLPEWFITVAKDAEEEEPDADVSLPSDDDADDRAFIKTEDLSQDGAGLVADKAKTIEYAHILQEKRAAVAETLSLKEQLQSCKTRISELERDVEYKETERHRACRDYDRLSAYVKQRSGVNTDGAEADGIKAEQVKDKDNSREKAAPESSSAVTVKQEELVKKEKEHAKIVGSFQENMRVLSVKLHQERQKIDSMRRELEKYKALEVAWKNDEAALIQDNEEKIKQLRDEKAHGDEEYKKLLHKAKDLEHHMTEKWEKKITKIQSEMSRTKSQMDELNLKNVSLREKISNASSYRDQLTEAKSELESAKRENTNLKAQLEREKSRADRAQASADNHEIQTLTEKVTLLEKEKLELQQKYDALKQAEMKDAGEKLSDALKSLSDVETKLEKERKELAECRTDREKLRSKIEDMKAASEASREENDALLLEIDTMYKEVDSMRHSRKKYIQQIDEKRSANKKLHTLLAREEQAKAHCFEELAAVRLQVSSLSTVHKHQKAFIESSKESLQAKEIELEKMKEYVKTIEAEREASDAEKRKLLRDAEVAKKICATAEKSQREQQLLQEKPKPCLKCETYRKKVEDVERQLQHAKSASSTGELTDLERFELRDLQKLVNCSVCQDRRKDVIISKCFHMFCKECIENNLKSRNRKCPTCKKMFGHDDVKSVWFT</sequence>